<dbReference type="CDD" id="cd00165">
    <property type="entry name" value="S4"/>
    <property type="match status" value="1"/>
</dbReference>
<dbReference type="GO" id="GO:0003723">
    <property type="term" value="F:RNA binding"/>
    <property type="evidence" value="ECO:0007669"/>
    <property type="project" value="UniProtKB-KW"/>
</dbReference>
<gene>
    <name evidence="4" type="ORF">GCM10017083_06450</name>
</gene>
<organism evidence="4 5">
    <name type="scientific">Thalassobaculum fulvum</name>
    <dbReference type="NCBI Taxonomy" id="1633335"/>
    <lineage>
        <taxon>Bacteria</taxon>
        <taxon>Pseudomonadati</taxon>
        <taxon>Pseudomonadota</taxon>
        <taxon>Alphaproteobacteria</taxon>
        <taxon>Rhodospirillales</taxon>
        <taxon>Thalassobaculaceae</taxon>
        <taxon>Thalassobaculum</taxon>
    </lineage>
</organism>
<dbReference type="EMBL" id="BMZS01000002">
    <property type="protein sequence ID" value="GHD41978.1"/>
    <property type="molecule type" value="Genomic_DNA"/>
</dbReference>
<evidence type="ECO:0000256" key="1">
    <source>
        <dbReference type="PROSITE-ProRule" id="PRU00182"/>
    </source>
</evidence>
<dbReference type="PROSITE" id="PS50889">
    <property type="entry name" value="S4"/>
    <property type="match status" value="1"/>
</dbReference>
<dbReference type="InterPro" id="IPR002942">
    <property type="entry name" value="S4_RNA-bd"/>
</dbReference>
<evidence type="ECO:0000313" key="4">
    <source>
        <dbReference type="EMBL" id="GHD41978.1"/>
    </source>
</evidence>
<keyword evidence="5" id="KW-1185">Reference proteome</keyword>
<dbReference type="InterPro" id="IPR036986">
    <property type="entry name" value="S4_RNA-bd_sf"/>
</dbReference>
<keyword evidence="1" id="KW-0694">RNA-binding</keyword>
<feature type="compositionally biased region" description="Basic and acidic residues" evidence="2">
    <location>
        <begin position="125"/>
        <end position="135"/>
    </location>
</feature>
<evidence type="ECO:0000313" key="5">
    <source>
        <dbReference type="Proteomes" id="UP000630353"/>
    </source>
</evidence>
<dbReference type="RefSeq" id="WP_189987501.1">
    <property type="nucleotide sequence ID" value="NZ_BMZS01000002.1"/>
</dbReference>
<dbReference type="Proteomes" id="UP000630353">
    <property type="component" value="Unassembled WGS sequence"/>
</dbReference>
<comment type="caution">
    <text evidence="4">The sequence shown here is derived from an EMBL/GenBank/DDBJ whole genome shotgun (WGS) entry which is preliminary data.</text>
</comment>
<sequence length="135" mass="14816">MTGDDPQSQRLDKWLWCARFFKSRSLANALLAAGRLRLSGTVVGKAHQKVKVGDVLTFPQGPHVRVVKVLALAVRRGPAPEAQGLYEDLAPVPERRPEPSDPAMFEPEAPSRERGAGRPTKKDRRALDRLAGDEG</sequence>
<proteinExistence type="predicted"/>
<evidence type="ECO:0000259" key="3">
    <source>
        <dbReference type="SMART" id="SM00363"/>
    </source>
</evidence>
<accession>A0A918XPW6</accession>
<dbReference type="SMART" id="SM00363">
    <property type="entry name" value="S4"/>
    <property type="match status" value="1"/>
</dbReference>
<feature type="region of interest" description="Disordered" evidence="2">
    <location>
        <begin position="84"/>
        <end position="135"/>
    </location>
</feature>
<dbReference type="SUPFAM" id="SSF55174">
    <property type="entry name" value="Alpha-L RNA-binding motif"/>
    <property type="match status" value="1"/>
</dbReference>
<evidence type="ECO:0000256" key="2">
    <source>
        <dbReference type="SAM" id="MobiDB-lite"/>
    </source>
</evidence>
<dbReference type="Pfam" id="PF01479">
    <property type="entry name" value="S4"/>
    <property type="match status" value="1"/>
</dbReference>
<dbReference type="AlphaFoldDB" id="A0A918XPW6"/>
<dbReference type="Gene3D" id="3.10.290.10">
    <property type="entry name" value="RNA-binding S4 domain"/>
    <property type="match status" value="1"/>
</dbReference>
<name>A0A918XPW6_9PROT</name>
<feature type="domain" description="RNA-binding S4" evidence="3">
    <location>
        <begin position="9"/>
        <end position="71"/>
    </location>
</feature>
<reference evidence="4" key="2">
    <citation type="submission" date="2020-09" db="EMBL/GenBank/DDBJ databases">
        <authorList>
            <person name="Sun Q."/>
            <person name="Kim S."/>
        </authorList>
    </citation>
    <scope>NUCLEOTIDE SEQUENCE</scope>
    <source>
        <strain evidence="4">KCTC 42651</strain>
    </source>
</reference>
<reference evidence="4" key="1">
    <citation type="journal article" date="2014" name="Int. J. Syst. Evol. Microbiol.">
        <title>Complete genome sequence of Corynebacterium casei LMG S-19264T (=DSM 44701T), isolated from a smear-ripened cheese.</title>
        <authorList>
            <consortium name="US DOE Joint Genome Institute (JGI-PGF)"/>
            <person name="Walter F."/>
            <person name="Albersmeier A."/>
            <person name="Kalinowski J."/>
            <person name="Ruckert C."/>
        </authorList>
    </citation>
    <scope>NUCLEOTIDE SEQUENCE</scope>
    <source>
        <strain evidence="4">KCTC 42651</strain>
    </source>
</reference>
<protein>
    <submittedName>
        <fullName evidence="4">RNA-binding protein S4</fullName>
    </submittedName>
</protein>